<evidence type="ECO:0000313" key="2">
    <source>
        <dbReference type="EMBL" id="POG81387.1"/>
    </source>
</evidence>
<dbReference type="AlphaFoldDB" id="A0A2P4QUS7"/>
<protein>
    <submittedName>
        <fullName evidence="2">Uncharacterized protein</fullName>
    </submittedName>
</protein>
<keyword evidence="1" id="KW-0472">Membrane</keyword>
<name>A0A2P4QUS7_RHIID</name>
<keyword evidence="3" id="KW-1185">Reference proteome</keyword>
<feature type="transmembrane region" description="Helical" evidence="1">
    <location>
        <begin position="44"/>
        <end position="62"/>
    </location>
</feature>
<keyword evidence="1" id="KW-0812">Transmembrane</keyword>
<dbReference type="Proteomes" id="UP000018888">
    <property type="component" value="Unassembled WGS sequence"/>
</dbReference>
<gene>
    <name evidence="2" type="ORF">GLOIN_2v1507444</name>
</gene>
<feature type="transmembrane region" description="Helical" evidence="1">
    <location>
        <begin position="7"/>
        <end position="32"/>
    </location>
</feature>
<reference evidence="2 3" key="1">
    <citation type="journal article" date="2013" name="Proc. Natl. Acad. Sci. U.S.A.">
        <title>Genome of an arbuscular mycorrhizal fungus provides insight into the oldest plant symbiosis.</title>
        <authorList>
            <person name="Tisserant E."/>
            <person name="Malbreil M."/>
            <person name="Kuo A."/>
            <person name="Kohler A."/>
            <person name="Symeonidi A."/>
            <person name="Balestrini R."/>
            <person name="Charron P."/>
            <person name="Duensing N."/>
            <person name="Frei Dit Frey N."/>
            <person name="Gianinazzi-Pearson V."/>
            <person name="Gilbert L.B."/>
            <person name="Handa Y."/>
            <person name="Herr J.R."/>
            <person name="Hijri M."/>
            <person name="Koul R."/>
            <person name="Kawaguchi M."/>
            <person name="Krajinski F."/>
            <person name="Lammers P.J."/>
            <person name="Masclaux F.G."/>
            <person name="Murat C."/>
            <person name="Morin E."/>
            <person name="Ndikumana S."/>
            <person name="Pagni M."/>
            <person name="Petitpierre D."/>
            <person name="Requena N."/>
            <person name="Rosikiewicz P."/>
            <person name="Riley R."/>
            <person name="Saito K."/>
            <person name="San Clemente H."/>
            <person name="Shapiro H."/>
            <person name="van Tuinen D."/>
            <person name="Becard G."/>
            <person name="Bonfante P."/>
            <person name="Paszkowski U."/>
            <person name="Shachar-Hill Y.Y."/>
            <person name="Tuskan G.A."/>
            <person name="Young P.W."/>
            <person name="Sanders I.R."/>
            <person name="Henrissat B."/>
            <person name="Rensing S.A."/>
            <person name="Grigoriev I.V."/>
            <person name="Corradi N."/>
            <person name="Roux C."/>
            <person name="Martin F."/>
        </authorList>
    </citation>
    <scope>NUCLEOTIDE SEQUENCE [LARGE SCALE GENOMIC DNA]</scope>
    <source>
        <strain evidence="2 3">DAOM 197198</strain>
    </source>
</reference>
<evidence type="ECO:0000313" key="3">
    <source>
        <dbReference type="Proteomes" id="UP000018888"/>
    </source>
</evidence>
<comment type="caution">
    <text evidence="2">The sequence shown here is derived from an EMBL/GenBank/DDBJ whole genome shotgun (WGS) entry which is preliminary data.</text>
</comment>
<dbReference type="EMBL" id="AUPC02000011">
    <property type="protein sequence ID" value="POG81387.1"/>
    <property type="molecule type" value="Genomic_DNA"/>
</dbReference>
<sequence>MKITVSLLLVNCILLLIFRCTFVYLFLDLYVLDLWVFLFNLTRYLITFLYSLLWSIFICFKINKLNNNYKY</sequence>
<keyword evidence="1" id="KW-1133">Transmembrane helix</keyword>
<reference evidence="2 3" key="2">
    <citation type="journal article" date="2018" name="New Phytol.">
        <title>High intraspecific genome diversity in the model arbuscular mycorrhizal symbiont Rhizophagus irregularis.</title>
        <authorList>
            <person name="Chen E.C.H."/>
            <person name="Morin E."/>
            <person name="Beaudet D."/>
            <person name="Noel J."/>
            <person name="Yildirir G."/>
            <person name="Ndikumana S."/>
            <person name="Charron P."/>
            <person name="St-Onge C."/>
            <person name="Giorgi J."/>
            <person name="Kruger M."/>
            <person name="Marton T."/>
            <person name="Ropars J."/>
            <person name="Grigoriev I.V."/>
            <person name="Hainaut M."/>
            <person name="Henrissat B."/>
            <person name="Roux C."/>
            <person name="Martin F."/>
            <person name="Corradi N."/>
        </authorList>
    </citation>
    <scope>NUCLEOTIDE SEQUENCE [LARGE SCALE GENOMIC DNA]</scope>
    <source>
        <strain evidence="2 3">DAOM 197198</strain>
    </source>
</reference>
<evidence type="ECO:0000256" key="1">
    <source>
        <dbReference type="SAM" id="Phobius"/>
    </source>
</evidence>
<accession>A0A2P4QUS7</accession>
<proteinExistence type="predicted"/>
<organism evidence="2 3">
    <name type="scientific">Rhizophagus irregularis (strain DAOM 181602 / DAOM 197198 / MUCL 43194)</name>
    <name type="common">Arbuscular mycorrhizal fungus</name>
    <name type="synonym">Glomus intraradices</name>
    <dbReference type="NCBI Taxonomy" id="747089"/>
    <lineage>
        <taxon>Eukaryota</taxon>
        <taxon>Fungi</taxon>
        <taxon>Fungi incertae sedis</taxon>
        <taxon>Mucoromycota</taxon>
        <taxon>Glomeromycotina</taxon>
        <taxon>Glomeromycetes</taxon>
        <taxon>Glomerales</taxon>
        <taxon>Glomeraceae</taxon>
        <taxon>Rhizophagus</taxon>
    </lineage>
</organism>